<comment type="catalytic activity">
    <reaction evidence="18">
        <text>(11Z)-eicosenamide + H2O = (11Z)-eicosenoate + NH4(+)</text>
        <dbReference type="Rhea" id="RHEA:63120"/>
        <dbReference type="ChEBI" id="CHEBI:15377"/>
        <dbReference type="ChEBI" id="CHEBI:28938"/>
        <dbReference type="ChEBI" id="CHEBI:32426"/>
        <dbReference type="ChEBI" id="CHEBI:146167"/>
    </reaction>
    <physiologicalReaction direction="left-to-right" evidence="18">
        <dbReference type="Rhea" id="RHEA:63121"/>
    </physiologicalReaction>
</comment>
<evidence type="ECO:0000256" key="7">
    <source>
        <dbReference type="ARBA" id="ARBA00023098"/>
    </source>
</evidence>
<dbReference type="GO" id="GO:0004040">
    <property type="term" value="F:amidase activity"/>
    <property type="evidence" value="ECO:0007669"/>
    <property type="project" value="TreeGrafter"/>
</dbReference>
<protein>
    <recommendedName>
        <fullName evidence="34">Fatty-acid amide hydrolase 1</fullName>
        <ecNumber evidence="3">3.5.1.99</ecNumber>
    </recommendedName>
    <alternativeName>
        <fullName evidence="37">Anandamide amidohydrolase 1</fullName>
    </alternativeName>
    <alternativeName>
        <fullName evidence="35">Fatty acid ester hydrolase</fullName>
    </alternativeName>
    <alternativeName>
        <fullName evidence="36">Oleamide hydrolase 1</fullName>
    </alternativeName>
</protein>
<dbReference type="InterPro" id="IPR023631">
    <property type="entry name" value="Amidase_dom"/>
</dbReference>
<keyword evidence="5" id="KW-0378">Hydrolase</keyword>
<comment type="catalytic activity">
    <reaction evidence="10">
        <text>N-(9Z-octadecenoyl) ethanolamine + H2O = ethanolamine + (9Z)-octadecenoate</text>
        <dbReference type="Rhea" id="RHEA:45060"/>
        <dbReference type="ChEBI" id="CHEBI:15377"/>
        <dbReference type="ChEBI" id="CHEBI:30823"/>
        <dbReference type="ChEBI" id="CHEBI:57603"/>
        <dbReference type="ChEBI" id="CHEBI:71466"/>
    </reaction>
    <physiologicalReaction direction="left-to-right" evidence="10">
        <dbReference type="Rhea" id="RHEA:45061"/>
    </physiologicalReaction>
</comment>
<evidence type="ECO:0000256" key="4">
    <source>
        <dbReference type="ARBA" id="ARBA00022553"/>
    </source>
</evidence>
<evidence type="ECO:0000256" key="9">
    <source>
        <dbReference type="ARBA" id="ARBA00047476"/>
    </source>
</evidence>
<evidence type="ECO:0000256" key="38">
    <source>
        <dbReference type="SAM" id="Coils"/>
    </source>
</evidence>
<reference evidence="40" key="2">
    <citation type="submission" date="2025-09" db="UniProtKB">
        <authorList>
            <consortium name="Ensembl"/>
        </authorList>
    </citation>
    <scope>IDENTIFICATION</scope>
</reference>
<comment type="catalytic activity">
    <reaction evidence="30">
        <text>N-(5Z,8Z,11Z,14Z)-eicosatetraenoyl-glycine + H2O = (5Z,8Z,11Z,14Z)-eicosatetraenoate + glycine</text>
        <dbReference type="Rhea" id="RHEA:64108"/>
        <dbReference type="ChEBI" id="CHEBI:15377"/>
        <dbReference type="ChEBI" id="CHEBI:32395"/>
        <dbReference type="ChEBI" id="CHEBI:57305"/>
        <dbReference type="ChEBI" id="CHEBI:59002"/>
    </reaction>
    <physiologicalReaction direction="left-to-right" evidence="30">
        <dbReference type="Rhea" id="RHEA:64109"/>
    </physiologicalReaction>
</comment>
<dbReference type="OrthoDB" id="6428749at2759"/>
<comment type="catalytic activity">
    <reaction evidence="8">
        <text>(9Z)-octadecenoate + glycine = N-(9Z-octadecenoyl)glycine + H2O</text>
        <dbReference type="Rhea" id="RHEA:51316"/>
        <dbReference type="ChEBI" id="CHEBI:15377"/>
        <dbReference type="ChEBI" id="CHEBI:30823"/>
        <dbReference type="ChEBI" id="CHEBI:57305"/>
        <dbReference type="ChEBI" id="CHEBI:133992"/>
    </reaction>
    <physiologicalReaction direction="right-to-left" evidence="8">
        <dbReference type="Rhea" id="RHEA:51318"/>
    </physiologicalReaction>
</comment>
<comment type="catalytic activity">
    <reaction evidence="33">
        <text>(15Z)-tetracosenamide + H2O = (15Z)-tetracosenoate + NH4(+)</text>
        <dbReference type="Rhea" id="RHEA:63028"/>
        <dbReference type="ChEBI" id="CHEBI:15377"/>
        <dbReference type="ChEBI" id="CHEBI:28938"/>
        <dbReference type="ChEBI" id="CHEBI:32392"/>
        <dbReference type="ChEBI" id="CHEBI:146166"/>
    </reaction>
    <physiologicalReaction direction="left-to-right" evidence="33">
        <dbReference type="Rhea" id="RHEA:63029"/>
    </physiologicalReaction>
</comment>
<evidence type="ECO:0000256" key="5">
    <source>
        <dbReference type="ARBA" id="ARBA00022801"/>
    </source>
</evidence>
<comment type="catalytic activity">
    <reaction evidence="14">
        <text>1-O-methyl-(5Z,8Z,11Z,14Z)-eicosatetraenoate + H2O = methanol + (5Z,8Z,11Z,14Z)-eicosatetraenoate + H(+)</text>
        <dbReference type="Rhea" id="RHEA:63052"/>
        <dbReference type="ChEBI" id="CHEBI:15377"/>
        <dbReference type="ChEBI" id="CHEBI:15378"/>
        <dbReference type="ChEBI" id="CHEBI:17790"/>
        <dbReference type="ChEBI" id="CHEBI:32395"/>
        <dbReference type="ChEBI" id="CHEBI:78033"/>
    </reaction>
    <physiologicalReaction direction="left-to-right" evidence="14">
        <dbReference type="Rhea" id="RHEA:63053"/>
    </physiologicalReaction>
</comment>
<comment type="catalytic activity">
    <reaction evidence="22">
        <text>N-docosanoyl-taurine + H2O = docosanoate + taurine</text>
        <dbReference type="Rhea" id="RHEA:63156"/>
        <dbReference type="ChEBI" id="CHEBI:15377"/>
        <dbReference type="ChEBI" id="CHEBI:23858"/>
        <dbReference type="ChEBI" id="CHEBI:146196"/>
        <dbReference type="ChEBI" id="CHEBI:507393"/>
    </reaction>
    <physiologicalReaction direction="left-to-right" evidence="22">
        <dbReference type="Rhea" id="RHEA:63157"/>
    </physiologicalReaction>
</comment>
<comment type="catalytic activity">
    <reaction evidence="28">
        <text>N-(15Z-tetracosenoyl)-taurine + H2O = (15Z)-tetracosenoate + taurine</text>
        <dbReference type="Rhea" id="RHEA:63160"/>
        <dbReference type="ChEBI" id="CHEBI:15377"/>
        <dbReference type="ChEBI" id="CHEBI:32392"/>
        <dbReference type="ChEBI" id="CHEBI:146198"/>
        <dbReference type="ChEBI" id="CHEBI:507393"/>
    </reaction>
    <physiologicalReaction direction="left-to-right" evidence="28">
        <dbReference type="Rhea" id="RHEA:63161"/>
    </physiologicalReaction>
</comment>
<feature type="domain" description="Amidase" evidence="39">
    <location>
        <begin position="91"/>
        <end position="557"/>
    </location>
</feature>
<comment type="catalytic activity">
    <reaction evidence="25">
        <text>(9Z,12Z)-octadecadienamide + H2O = (9Z,12Z)-octadecadienoate + NH4(+)</text>
        <dbReference type="Rhea" id="RHEA:63020"/>
        <dbReference type="ChEBI" id="CHEBI:15377"/>
        <dbReference type="ChEBI" id="CHEBI:28938"/>
        <dbReference type="ChEBI" id="CHEBI:30245"/>
        <dbReference type="ChEBI" id="CHEBI:82984"/>
    </reaction>
    <physiologicalReaction direction="left-to-right" evidence="25">
        <dbReference type="Rhea" id="RHEA:63021"/>
    </physiologicalReaction>
</comment>
<dbReference type="RefSeq" id="XP_044297380.1">
    <property type="nucleotide sequence ID" value="XM_044441445.1"/>
</dbReference>
<keyword evidence="41" id="KW-1185">Reference proteome</keyword>
<comment type="catalytic activity">
    <reaction evidence="15">
        <text>tetradecamide + H2O = tetradecanoate + NH4(+)</text>
        <dbReference type="Rhea" id="RHEA:62992"/>
        <dbReference type="ChEBI" id="CHEBI:15377"/>
        <dbReference type="ChEBI" id="CHEBI:28938"/>
        <dbReference type="ChEBI" id="CHEBI:30807"/>
        <dbReference type="ChEBI" id="CHEBI:137125"/>
    </reaction>
    <physiologicalReaction direction="left-to-right" evidence="15">
        <dbReference type="Rhea" id="RHEA:62993"/>
    </physiologicalReaction>
</comment>
<dbReference type="Proteomes" id="UP000694545">
    <property type="component" value="Unplaced"/>
</dbReference>
<comment type="catalytic activity">
    <reaction evidence="16">
        <text>N-(15Z-tetracosenoyl)-ethanolamine + H2O = (15Z)-tetracosenoate + ethanolamine</text>
        <dbReference type="Rhea" id="RHEA:63144"/>
        <dbReference type="ChEBI" id="CHEBI:15377"/>
        <dbReference type="ChEBI" id="CHEBI:32392"/>
        <dbReference type="ChEBI" id="CHEBI:57603"/>
        <dbReference type="ChEBI" id="CHEBI:146187"/>
    </reaction>
    <physiologicalReaction direction="left-to-right" evidence="16">
        <dbReference type="Rhea" id="RHEA:63145"/>
    </physiologicalReaction>
</comment>
<evidence type="ECO:0000256" key="8">
    <source>
        <dbReference type="ARBA" id="ARBA00047450"/>
    </source>
</evidence>
<evidence type="ECO:0000256" key="25">
    <source>
        <dbReference type="ARBA" id="ARBA00052426"/>
    </source>
</evidence>
<dbReference type="KEGG" id="vko:123029005"/>
<comment type="catalytic activity">
    <reaction evidence="29">
        <text>N-tricosanoyl-taurine + H2O = tricosanoate + taurine</text>
        <dbReference type="Rhea" id="RHEA:63164"/>
        <dbReference type="ChEBI" id="CHEBI:15377"/>
        <dbReference type="ChEBI" id="CHEBI:79007"/>
        <dbReference type="ChEBI" id="CHEBI:146197"/>
        <dbReference type="ChEBI" id="CHEBI:507393"/>
    </reaction>
    <physiologicalReaction direction="left-to-right" evidence="29">
        <dbReference type="Rhea" id="RHEA:63165"/>
    </physiologicalReaction>
</comment>
<dbReference type="AlphaFoldDB" id="A0A8D2ITD6"/>
<evidence type="ECO:0000256" key="6">
    <source>
        <dbReference type="ARBA" id="ARBA00022963"/>
    </source>
</evidence>
<evidence type="ECO:0000256" key="3">
    <source>
        <dbReference type="ARBA" id="ARBA00012112"/>
    </source>
</evidence>
<sequence>MNPAGLISALLCCSVATVLLLKWRRRRRLLRTIEAAKRRRERALEQMGDLVGKFKEQNPGHQPSPILSLALPELCGKLRDGSLSPESVFYTYMDKTLKVTRDINCVTDYLEDSESQLRQVKKPEKKGLLYGVPVSIKDSINYKGHDSTLGLLKRLNQPAAADAVVVQVLKHQGAVPFVKTNIPQSLLSYDCNNVVFGQTVNPLDHTKTPGGSSGGEGALIKSGGSILGIGTDVGGSIRIPAAFCGICGIKPTGDRISKKGVVPCIRGQKAVAAGIGPMARDVESLALCLRALLCDEMFRLDPTVPPLPFNEQVYSDFRPLRIGYYEASSYILVSPSMKRAVRETKQLLEKAGHTLVPFEPINLEYFTSHISVSGFFGDGGATFLELLEGEPEGANGRDILSILKTPVLLRSLIAWTFSLISPRLSNILRSMKEKSVKELWKLHADITEYFQEFIDEWRRLDLDVLLCPVLGPAFNIGYPEKYSVGSAYTLLYNYLDCPAGVVPVTTVTREDEEELKSLRGHYNDMWDKVFEKVVKEAVGLPVAVQCVALPWQDELCLRFMKEVEKLTMQKTSLP</sequence>
<dbReference type="InterPro" id="IPR052096">
    <property type="entry name" value="Endocannabinoid_amidase"/>
</dbReference>
<dbReference type="PANTHER" id="PTHR45847">
    <property type="entry name" value="FATTY ACID AMIDE HYDROLASE"/>
    <property type="match status" value="1"/>
</dbReference>
<comment type="catalytic activity">
    <reaction evidence="1">
        <text>(9Z)-octadecenamide + H2O = (9Z)-octadecenoate + NH4(+)</text>
        <dbReference type="Rhea" id="RHEA:26506"/>
        <dbReference type="ChEBI" id="CHEBI:15377"/>
        <dbReference type="ChEBI" id="CHEBI:28938"/>
        <dbReference type="ChEBI" id="CHEBI:30823"/>
        <dbReference type="ChEBI" id="CHEBI:116314"/>
        <dbReference type="EC" id="3.5.1.99"/>
    </reaction>
    <physiologicalReaction direction="left-to-right" evidence="1">
        <dbReference type="Rhea" id="RHEA:26507"/>
    </physiologicalReaction>
</comment>
<dbReference type="GO" id="GO:0009062">
    <property type="term" value="P:fatty acid catabolic process"/>
    <property type="evidence" value="ECO:0007669"/>
    <property type="project" value="TreeGrafter"/>
</dbReference>
<evidence type="ECO:0000313" key="41">
    <source>
        <dbReference type="Proteomes" id="UP000694545"/>
    </source>
</evidence>
<comment type="catalytic activity">
    <reaction evidence="13">
        <text>(11Z,14Z)-eicosadienamide + H2O = (11Z,14Z)-eicosadienoate + NH4(+)</text>
        <dbReference type="Rhea" id="RHEA:63004"/>
        <dbReference type="ChEBI" id="CHEBI:15377"/>
        <dbReference type="ChEBI" id="CHEBI:28938"/>
        <dbReference type="ChEBI" id="CHEBI:77220"/>
        <dbReference type="ChEBI" id="CHEBI:146165"/>
    </reaction>
    <physiologicalReaction direction="left-to-right" evidence="13">
        <dbReference type="Rhea" id="RHEA:63005"/>
    </physiologicalReaction>
</comment>
<comment type="catalytic activity">
    <reaction evidence="11">
        <text>N-(5Z,8Z,11Z,14Z-eicosatetraenoyl)-ethanolamine + H2O = ethanolamine + (5Z,8Z,11Z,14Z)-eicosatetraenoate</text>
        <dbReference type="Rhea" id="RHEA:26136"/>
        <dbReference type="ChEBI" id="CHEBI:2700"/>
        <dbReference type="ChEBI" id="CHEBI:15377"/>
        <dbReference type="ChEBI" id="CHEBI:32395"/>
        <dbReference type="ChEBI" id="CHEBI:57603"/>
        <dbReference type="EC" id="3.5.1.99"/>
    </reaction>
    <physiologicalReaction direction="left-to-right" evidence="11">
        <dbReference type="Rhea" id="RHEA:26137"/>
    </physiologicalReaction>
</comment>
<organism evidence="40 41">
    <name type="scientific">Varanus komodoensis</name>
    <name type="common">Komodo dragon</name>
    <dbReference type="NCBI Taxonomy" id="61221"/>
    <lineage>
        <taxon>Eukaryota</taxon>
        <taxon>Metazoa</taxon>
        <taxon>Chordata</taxon>
        <taxon>Craniata</taxon>
        <taxon>Vertebrata</taxon>
        <taxon>Euteleostomi</taxon>
        <taxon>Lepidosauria</taxon>
        <taxon>Squamata</taxon>
        <taxon>Bifurcata</taxon>
        <taxon>Unidentata</taxon>
        <taxon>Episquamata</taxon>
        <taxon>Toxicofera</taxon>
        <taxon>Anguimorpha</taxon>
        <taxon>Paleoanguimorpha</taxon>
        <taxon>Varanoidea</taxon>
        <taxon>Varanidae</taxon>
        <taxon>Varanus</taxon>
    </lineage>
</organism>
<evidence type="ECO:0000256" key="35">
    <source>
        <dbReference type="ARBA" id="ARBA00077111"/>
    </source>
</evidence>
<name>A0A8D2ITD6_VARKO</name>
<dbReference type="InterPro" id="IPR036928">
    <property type="entry name" value="AS_sf"/>
</dbReference>
<evidence type="ECO:0000256" key="14">
    <source>
        <dbReference type="ARBA" id="ARBA00050481"/>
    </source>
</evidence>
<comment type="catalytic activity">
    <reaction evidence="19">
        <text>N-(9Z-hexadecenoyl) ethanolamine + H2O = (9Z)-hexadecenoate + ethanolamine</text>
        <dbReference type="Rhea" id="RHEA:35563"/>
        <dbReference type="ChEBI" id="CHEBI:15377"/>
        <dbReference type="ChEBI" id="CHEBI:32372"/>
        <dbReference type="ChEBI" id="CHEBI:57603"/>
        <dbReference type="ChEBI" id="CHEBI:71465"/>
    </reaction>
    <physiologicalReaction direction="left-to-right" evidence="19">
        <dbReference type="Rhea" id="RHEA:35564"/>
    </physiologicalReaction>
</comment>
<reference evidence="40" key="1">
    <citation type="submission" date="2025-08" db="UniProtKB">
        <authorList>
            <consortium name="Ensembl"/>
        </authorList>
    </citation>
    <scope>IDENTIFICATION</scope>
</reference>
<evidence type="ECO:0000256" key="1">
    <source>
        <dbReference type="ARBA" id="ARBA00000208"/>
    </source>
</evidence>
<dbReference type="PANTHER" id="PTHR45847:SF3">
    <property type="entry name" value="FATTY-ACID AMIDE HYDROLASE 1"/>
    <property type="match status" value="1"/>
</dbReference>
<evidence type="ECO:0000256" key="11">
    <source>
        <dbReference type="ARBA" id="ARBA00048606"/>
    </source>
</evidence>
<keyword evidence="4" id="KW-0597">Phosphoprotein</keyword>
<keyword evidence="38" id="KW-0175">Coiled coil</keyword>
<evidence type="ECO:0000256" key="2">
    <source>
        <dbReference type="ARBA" id="ARBA00009199"/>
    </source>
</evidence>
<evidence type="ECO:0000256" key="36">
    <source>
        <dbReference type="ARBA" id="ARBA00077157"/>
    </source>
</evidence>
<evidence type="ECO:0000256" key="37">
    <source>
        <dbReference type="ARBA" id="ARBA00077216"/>
    </source>
</evidence>
<evidence type="ECO:0000313" key="40">
    <source>
        <dbReference type="Ensembl" id="ENSVKKP00000003333.1"/>
    </source>
</evidence>
<dbReference type="GO" id="GO:0017064">
    <property type="term" value="F:fatty acid amide hydrolase activity"/>
    <property type="evidence" value="ECO:0007669"/>
    <property type="project" value="UniProtKB-EC"/>
</dbReference>
<keyword evidence="6" id="KW-0442">Lipid degradation</keyword>
<comment type="catalytic activity">
    <reaction evidence="27">
        <text>(6Z)-octadecenamide + H2O = (6Z)-octadecenoate + NH4(+)</text>
        <dbReference type="Rhea" id="RHEA:63008"/>
        <dbReference type="ChEBI" id="CHEBI:15377"/>
        <dbReference type="ChEBI" id="CHEBI:28938"/>
        <dbReference type="ChEBI" id="CHEBI:32375"/>
        <dbReference type="ChEBI" id="CHEBI:146168"/>
    </reaction>
    <physiologicalReaction direction="left-to-right" evidence="27">
        <dbReference type="Rhea" id="RHEA:63009"/>
    </physiologicalReaction>
</comment>
<evidence type="ECO:0000256" key="26">
    <source>
        <dbReference type="ARBA" id="ARBA00052458"/>
    </source>
</evidence>
<comment type="catalytic activity">
    <reaction evidence="32">
        <text>(8Z,11Z,14Z)-eicosatrienamide + H2O = (8Z,11Z,14Z)-eicosatrienoate + NH4(+)</text>
        <dbReference type="Rhea" id="RHEA:62996"/>
        <dbReference type="ChEBI" id="CHEBI:15377"/>
        <dbReference type="ChEBI" id="CHEBI:28938"/>
        <dbReference type="ChEBI" id="CHEBI:71589"/>
        <dbReference type="ChEBI" id="CHEBI:146163"/>
    </reaction>
    <physiologicalReaction direction="left-to-right" evidence="32">
        <dbReference type="Rhea" id="RHEA:62997"/>
    </physiologicalReaction>
</comment>
<evidence type="ECO:0000256" key="18">
    <source>
        <dbReference type="ARBA" id="ARBA00051311"/>
    </source>
</evidence>
<accession>A0A8D2ITD6</accession>
<comment type="catalytic activity">
    <reaction evidence="20">
        <text>N-octadecanoyl ethanolamine + H2O = octadecanoate + ethanolamine</text>
        <dbReference type="Rhea" id="RHEA:63124"/>
        <dbReference type="ChEBI" id="CHEBI:15377"/>
        <dbReference type="ChEBI" id="CHEBI:25629"/>
        <dbReference type="ChEBI" id="CHEBI:57603"/>
        <dbReference type="ChEBI" id="CHEBI:85299"/>
    </reaction>
    <physiologicalReaction direction="left-to-right" evidence="20">
        <dbReference type="Rhea" id="RHEA:63125"/>
    </physiologicalReaction>
</comment>
<gene>
    <name evidence="40" type="primary">LOC123029005</name>
</gene>
<comment type="catalytic activity">
    <reaction evidence="21">
        <text>N-tetracosanoyl-taurine + H2O = tetracosanoate + taurine</text>
        <dbReference type="Rhea" id="RHEA:63140"/>
        <dbReference type="ChEBI" id="CHEBI:15377"/>
        <dbReference type="ChEBI" id="CHEBI:31014"/>
        <dbReference type="ChEBI" id="CHEBI:132049"/>
        <dbReference type="ChEBI" id="CHEBI:507393"/>
    </reaction>
    <physiologicalReaction direction="left-to-right" evidence="21">
        <dbReference type="Rhea" id="RHEA:63141"/>
    </physiologicalReaction>
</comment>
<dbReference type="Gene3D" id="3.90.1300.10">
    <property type="entry name" value="Amidase signature (AS) domain"/>
    <property type="match status" value="1"/>
</dbReference>
<evidence type="ECO:0000256" key="29">
    <source>
        <dbReference type="ARBA" id="ARBA00052634"/>
    </source>
</evidence>
<dbReference type="GeneID" id="123029005"/>
<comment type="catalytic activity">
    <reaction evidence="24">
        <text>(9Z,12Z,15Z)-octadecatrienamide + H2O = (9Z,12Z,15Z)-octadecatrienoate + NH4(+)</text>
        <dbReference type="Rhea" id="RHEA:62976"/>
        <dbReference type="ChEBI" id="CHEBI:15377"/>
        <dbReference type="ChEBI" id="CHEBI:28938"/>
        <dbReference type="ChEBI" id="CHEBI:32387"/>
        <dbReference type="ChEBI" id="CHEBI:142684"/>
    </reaction>
    <physiologicalReaction direction="left-to-right" evidence="24">
        <dbReference type="Rhea" id="RHEA:62977"/>
    </physiologicalReaction>
</comment>
<comment type="catalytic activity">
    <reaction evidence="31">
        <text>(11Z,14Z,17Z)-eicosatrienamide + H2O = (11Z,14Z,17Z)-eicosatrienoate + NH4(+)</text>
        <dbReference type="Rhea" id="RHEA:63000"/>
        <dbReference type="ChEBI" id="CHEBI:15377"/>
        <dbReference type="ChEBI" id="CHEBI:28938"/>
        <dbReference type="ChEBI" id="CHEBI:77223"/>
        <dbReference type="ChEBI" id="CHEBI:146164"/>
    </reaction>
    <physiologicalReaction direction="left-to-right" evidence="31">
        <dbReference type="Rhea" id="RHEA:63001"/>
    </physiologicalReaction>
</comment>
<evidence type="ECO:0000256" key="21">
    <source>
        <dbReference type="ARBA" id="ARBA00051492"/>
    </source>
</evidence>
<evidence type="ECO:0000256" key="22">
    <source>
        <dbReference type="ARBA" id="ARBA00051914"/>
    </source>
</evidence>
<keyword evidence="7" id="KW-0443">Lipid metabolism</keyword>
<feature type="coiled-coil region" evidence="38">
    <location>
        <begin position="26"/>
        <end position="53"/>
    </location>
</feature>
<comment type="catalytic activity">
    <reaction evidence="23">
        <text>N-(9Z-octadecenoyl)-taurine + H2O = taurine + (9Z)-octadecenoate</text>
        <dbReference type="Rhea" id="RHEA:63148"/>
        <dbReference type="ChEBI" id="CHEBI:15377"/>
        <dbReference type="ChEBI" id="CHEBI:30823"/>
        <dbReference type="ChEBI" id="CHEBI:146191"/>
        <dbReference type="ChEBI" id="CHEBI:507393"/>
    </reaction>
    <physiologicalReaction direction="left-to-right" evidence="23">
        <dbReference type="Rhea" id="RHEA:63149"/>
    </physiologicalReaction>
</comment>
<comment type="catalytic activity">
    <reaction evidence="12">
        <text>N-(5Z,8Z,11Z,14Z-eicosatetraenoyl)-L-serine + H2O = (5Z,8Z,11Z,14Z)-eicosatetraenoate + L-serine</text>
        <dbReference type="Rhea" id="RHEA:64116"/>
        <dbReference type="ChEBI" id="CHEBI:15377"/>
        <dbReference type="ChEBI" id="CHEBI:32395"/>
        <dbReference type="ChEBI" id="CHEBI:33384"/>
        <dbReference type="ChEBI" id="CHEBI:149697"/>
    </reaction>
    <physiologicalReaction direction="left-to-right" evidence="12">
        <dbReference type="Rhea" id="RHEA:64117"/>
    </physiologicalReaction>
</comment>
<evidence type="ECO:0000256" key="16">
    <source>
        <dbReference type="ARBA" id="ARBA00050992"/>
    </source>
</evidence>
<dbReference type="EC" id="3.5.1.99" evidence="3"/>
<evidence type="ECO:0000256" key="12">
    <source>
        <dbReference type="ARBA" id="ARBA00050294"/>
    </source>
</evidence>
<evidence type="ECO:0000256" key="27">
    <source>
        <dbReference type="ARBA" id="ARBA00052512"/>
    </source>
</evidence>
<comment type="catalytic activity">
    <reaction evidence="26">
        <text>N-docosanoyl-ethanolamine + H2O = docosanoate + ethanolamine</text>
        <dbReference type="Rhea" id="RHEA:63128"/>
        <dbReference type="ChEBI" id="CHEBI:15377"/>
        <dbReference type="ChEBI" id="CHEBI:23858"/>
        <dbReference type="ChEBI" id="CHEBI:57603"/>
        <dbReference type="ChEBI" id="CHEBI:146186"/>
    </reaction>
    <physiologicalReaction direction="left-to-right" evidence="26">
        <dbReference type="Rhea" id="RHEA:63129"/>
    </physiologicalReaction>
</comment>
<evidence type="ECO:0000256" key="24">
    <source>
        <dbReference type="ARBA" id="ARBA00052337"/>
    </source>
</evidence>
<evidence type="ECO:0000256" key="28">
    <source>
        <dbReference type="ARBA" id="ARBA00052514"/>
    </source>
</evidence>
<dbReference type="Pfam" id="PF01425">
    <property type="entry name" value="Amidase"/>
    <property type="match status" value="1"/>
</dbReference>
<dbReference type="Ensembl" id="ENSVKKT00000003426.1">
    <property type="protein sequence ID" value="ENSVKKP00000003333.1"/>
    <property type="gene ID" value="ENSVKKG00000002576.1"/>
</dbReference>
<evidence type="ECO:0000256" key="19">
    <source>
        <dbReference type="ARBA" id="ARBA00051346"/>
    </source>
</evidence>
<evidence type="ECO:0000256" key="33">
    <source>
        <dbReference type="ARBA" id="ARBA00052906"/>
    </source>
</evidence>
<evidence type="ECO:0000256" key="20">
    <source>
        <dbReference type="ARBA" id="ARBA00051454"/>
    </source>
</evidence>
<evidence type="ECO:0000256" key="17">
    <source>
        <dbReference type="ARBA" id="ARBA00051200"/>
    </source>
</evidence>
<evidence type="ECO:0000259" key="39">
    <source>
        <dbReference type="Pfam" id="PF01425"/>
    </source>
</evidence>
<comment type="catalytic activity">
    <reaction evidence="17">
        <text>(5Z,8Z,11Z,14Z)-eicosatetraenamide + H2O = (5Z,8Z,11Z,14Z)-eicosatetraenoate + NH4(+)</text>
        <dbReference type="Rhea" id="RHEA:63016"/>
        <dbReference type="ChEBI" id="CHEBI:15377"/>
        <dbReference type="ChEBI" id="CHEBI:28938"/>
        <dbReference type="ChEBI" id="CHEBI:32395"/>
        <dbReference type="ChEBI" id="CHEBI:137830"/>
    </reaction>
    <physiologicalReaction direction="left-to-right" evidence="17">
        <dbReference type="Rhea" id="RHEA:63017"/>
    </physiologicalReaction>
</comment>
<evidence type="ECO:0000256" key="31">
    <source>
        <dbReference type="ARBA" id="ARBA00052818"/>
    </source>
</evidence>
<dbReference type="FunFam" id="3.90.1300.10:FF:000001">
    <property type="entry name" value="Fatty-acid amide hydrolase 1"/>
    <property type="match status" value="1"/>
</dbReference>
<evidence type="ECO:0000256" key="30">
    <source>
        <dbReference type="ARBA" id="ARBA00052709"/>
    </source>
</evidence>
<evidence type="ECO:0000256" key="10">
    <source>
        <dbReference type="ARBA" id="ARBA00048052"/>
    </source>
</evidence>
<comment type="catalytic activity">
    <reaction evidence="9">
        <text>2-(5Z,8Z,11Z,14Z-eicosatetraenoyl)-glycerol + H2O = glycerol + (5Z,8Z,11Z,14Z)-eicosatetraenoate + H(+)</text>
        <dbReference type="Rhea" id="RHEA:26132"/>
        <dbReference type="ChEBI" id="CHEBI:15377"/>
        <dbReference type="ChEBI" id="CHEBI:15378"/>
        <dbReference type="ChEBI" id="CHEBI:17754"/>
        <dbReference type="ChEBI" id="CHEBI:32395"/>
        <dbReference type="ChEBI" id="CHEBI:52392"/>
    </reaction>
    <physiologicalReaction direction="left-to-right" evidence="9">
        <dbReference type="Rhea" id="RHEA:26133"/>
    </physiologicalReaction>
</comment>
<evidence type="ECO:0000256" key="15">
    <source>
        <dbReference type="ARBA" id="ARBA00050766"/>
    </source>
</evidence>
<evidence type="ECO:0000256" key="32">
    <source>
        <dbReference type="ARBA" id="ARBA00052857"/>
    </source>
</evidence>
<proteinExistence type="inferred from homology"/>
<evidence type="ECO:0000256" key="13">
    <source>
        <dbReference type="ARBA" id="ARBA00050403"/>
    </source>
</evidence>
<dbReference type="OMA" id="MDQYYTA"/>
<comment type="similarity">
    <text evidence="2">Belongs to the amidase family.</text>
</comment>
<evidence type="ECO:0000256" key="34">
    <source>
        <dbReference type="ARBA" id="ARBA00073178"/>
    </source>
</evidence>
<evidence type="ECO:0000256" key="23">
    <source>
        <dbReference type="ARBA" id="ARBA00052289"/>
    </source>
</evidence>
<dbReference type="SUPFAM" id="SSF75304">
    <property type="entry name" value="Amidase signature (AS) enzymes"/>
    <property type="match status" value="1"/>
</dbReference>